<name>A0A3R8QLM4_9CORY</name>
<protein>
    <submittedName>
        <fullName evidence="4">ABC transporter ATP-binding protein</fullName>
    </submittedName>
</protein>
<dbReference type="SMART" id="SM00382">
    <property type="entry name" value="AAA"/>
    <property type="match status" value="1"/>
</dbReference>
<dbReference type="InterPro" id="IPR017871">
    <property type="entry name" value="ABC_transporter-like_CS"/>
</dbReference>
<gene>
    <name evidence="4" type="ORF">CXF48_09480</name>
</gene>
<dbReference type="AlphaFoldDB" id="A0A3R8QLM4"/>
<dbReference type="GeneID" id="60809471"/>
<dbReference type="PANTHER" id="PTHR42794">
    <property type="entry name" value="HEMIN IMPORT ATP-BINDING PROTEIN HMUV"/>
    <property type="match status" value="1"/>
</dbReference>
<comment type="caution">
    <text evidence="4">The sequence shown here is derived from an EMBL/GenBank/DDBJ whole genome shotgun (WGS) entry which is preliminary data.</text>
</comment>
<dbReference type="Gene3D" id="3.40.50.300">
    <property type="entry name" value="P-loop containing nucleotide triphosphate hydrolases"/>
    <property type="match status" value="1"/>
</dbReference>
<dbReference type="PANTHER" id="PTHR42794:SF2">
    <property type="entry name" value="ABC TRANSPORTER ATP-BINDING PROTEIN"/>
    <property type="match status" value="1"/>
</dbReference>
<sequence>MIEARDLVFRYGRARRPASGPAPHPQLDDVSLRVTDGEKVGVVGPNGSGKTTLLRMLYGSLTPDRGQVLLDGRDLAGLPRRDIARELAVVVQERSSDLPMTVADLVMLGRLPYQGTPGHTRADDEAAVTRALATVGMDTLARRDFAVLSGGERQRALIARALAQGTGHILLDEPTNHLDIRYQHDVLDMVSRLPATVVVVLHDLNLTARYCDRVVVMDAGRIIADGAPADVLVPEVIAPVYGVDVRRVDVDGDVNLVFRPRR</sequence>
<evidence type="ECO:0000256" key="3">
    <source>
        <dbReference type="ARBA" id="ARBA00022840"/>
    </source>
</evidence>
<organism evidence="4 5">
    <name type="scientific">Corynebacterium bovis</name>
    <dbReference type="NCBI Taxonomy" id="36808"/>
    <lineage>
        <taxon>Bacteria</taxon>
        <taxon>Bacillati</taxon>
        <taxon>Actinomycetota</taxon>
        <taxon>Actinomycetes</taxon>
        <taxon>Mycobacteriales</taxon>
        <taxon>Corynebacteriaceae</taxon>
        <taxon>Corynebacterium</taxon>
    </lineage>
</organism>
<keyword evidence="3 4" id="KW-0067">ATP-binding</keyword>
<accession>A0A3R8QLM4</accession>
<dbReference type="EMBL" id="PQNK01000017">
    <property type="protein sequence ID" value="RRO85794.1"/>
    <property type="molecule type" value="Genomic_DNA"/>
</dbReference>
<dbReference type="PROSITE" id="PS00211">
    <property type="entry name" value="ABC_TRANSPORTER_1"/>
    <property type="match status" value="1"/>
</dbReference>
<evidence type="ECO:0000313" key="4">
    <source>
        <dbReference type="EMBL" id="RRO85794.1"/>
    </source>
</evidence>
<evidence type="ECO:0000256" key="1">
    <source>
        <dbReference type="ARBA" id="ARBA00022448"/>
    </source>
</evidence>
<dbReference type="InterPro" id="IPR003593">
    <property type="entry name" value="AAA+_ATPase"/>
</dbReference>
<dbReference type="PROSITE" id="PS50893">
    <property type="entry name" value="ABC_TRANSPORTER_2"/>
    <property type="match status" value="1"/>
</dbReference>
<evidence type="ECO:0000256" key="2">
    <source>
        <dbReference type="ARBA" id="ARBA00022741"/>
    </source>
</evidence>
<keyword evidence="2" id="KW-0547">Nucleotide-binding</keyword>
<dbReference type="FunFam" id="3.40.50.300:FF:000134">
    <property type="entry name" value="Iron-enterobactin ABC transporter ATP-binding protein"/>
    <property type="match status" value="1"/>
</dbReference>
<proteinExistence type="predicted"/>
<dbReference type="Proteomes" id="UP000276526">
    <property type="component" value="Unassembled WGS sequence"/>
</dbReference>
<dbReference type="InterPro" id="IPR027417">
    <property type="entry name" value="P-loop_NTPase"/>
</dbReference>
<keyword evidence="1" id="KW-0813">Transport</keyword>
<dbReference type="SUPFAM" id="SSF52540">
    <property type="entry name" value="P-loop containing nucleoside triphosphate hydrolases"/>
    <property type="match status" value="1"/>
</dbReference>
<dbReference type="OrthoDB" id="3579586at2"/>
<dbReference type="RefSeq" id="WP_010273001.1">
    <property type="nucleotide sequence ID" value="NZ_CP066067.1"/>
</dbReference>
<dbReference type="Pfam" id="PF00005">
    <property type="entry name" value="ABC_tran"/>
    <property type="match status" value="1"/>
</dbReference>
<dbReference type="GO" id="GO:0005524">
    <property type="term" value="F:ATP binding"/>
    <property type="evidence" value="ECO:0007669"/>
    <property type="project" value="UniProtKB-KW"/>
</dbReference>
<dbReference type="InterPro" id="IPR003439">
    <property type="entry name" value="ABC_transporter-like_ATP-bd"/>
</dbReference>
<evidence type="ECO:0000313" key="5">
    <source>
        <dbReference type="Proteomes" id="UP000276526"/>
    </source>
</evidence>
<reference evidence="4 5" key="1">
    <citation type="submission" date="2018-01" db="EMBL/GenBank/DDBJ databases">
        <title>Twenty Corynebacterium bovis Genomes.</title>
        <authorList>
            <person name="Gulvik C.A."/>
        </authorList>
    </citation>
    <scope>NUCLEOTIDE SEQUENCE [LARGE SCALE GENOMIC DNA]</scope>
    <source>
        <strain evidence="4 5">F6900</strain>
    </source>
</reference>
<dbReference type="GO" id="GO:0016887">
    <property type="term" value="F:ATP hydrolysis activity"/>
    <property type="evidence" value="ECO:0007669"/>
    <property type="project" value="InterPro"/>
</dbReference>
<dbReference type="CDD" id="cd03214">
    <property type="entry name" value="ABC_Iron-Siderophores_B12_Hemin"/>
    <property type="match status" value="1"/>
</dbReference>